<dbReference type="Proteomes" id="UP000616151">
    <property type="component" value="Unassembled WGS sequence"/>
</dbReference>
<protein>
    <submittedName>
        <fullName evidence="1">Response regulator</fullName>
    </submittedName>
</protein>
<sequence length="840" mass="89497">MSDAGSKQTDVKAGPLGATRKGWPLLSLFLAIVLAVACAAIAWYLRGVVPVWLLGLGAVLAFLGLVVLFGVLAGIVHVGPTDRNQVFFNGLVDALGDACVVTDQRGRAVYGNATYLKLVSAAGLGRLVGIENLYAGYPELAQHIYRLSQSVREKRAASEEIRLTAGSSAAGAKADRPVWIRISVAPIEAEGSYGHALWRHQDISADRAKQEAAFSHLQYIISYLDQAPAGFFSADAEGRIAYINATLAEWLGLDLEATTGGALTLKDVVSETGEKLLSRIAPASETALTESFDIDLIARDGRSIPVRIIHRAGYDGEGRQQPSRSLVLPQQPRLSEAGGSQLSDARLSRFFTTAPIGIAELDAEGIIRNANLSFLALSPEAKRGAALEQLVAPAQRPQVRAALAAASGAGATAVPVDVTVTGDPPRSVQFMIAGHSETDASFLVCALDTTENKSLEVQVAQGQKMQAIGQLAGGVAHDFNNVLTAIIGFSDLLLAKHRPTDPAFADIMNIKQNANRAANLVRQLLAFSRRQTLRPEILSLTDVIADLGNLLGRLLGEKVELKVVHGRDLGMVKVDVNQFEQVVINLAVNARDAMPHGGTLTVRTSNATVSPQQAGSLALPAGDYVLCEVQDTGTGIAKDIVDKIWEPFFSTKDVGKGTGLGLSTVYGIIKQTGGFIFCDSVVGKGTVFRIYLPRHAPVAVPLEETREERPEAKRADHTGKGTVLLVEDEDAVRAFASRALASRGYTVFEAASGEEALGIVAEKASEISLVISDVVMPEMDGPTLLKELRKRGITTKIIFISGYAEDAFEKNLEGEEDFAFLPKPFSLKQLAEAVKTVMGS</sequence>
<comment type="caution">
    <text evidence="1">The sequence shown here is derived from an EMBL/GenBank/DDBJ whole genome shotgun (WGS) entry which is preliminary data.</text>
</comment>
<evidence type="ECO:0000313" key="1">
    <source>
        <dbReference type="EMBL" id="MBK1865289.1"/>
    </source>
</evidence>
<name>A0ACC5QY52_9HYPH</name>
<accession>A0ACC5QY52</accession>
<proteinExistence type="predicted"/>
<keyword evidence="2" id="KW-1185">Reference proteome</keyword>
<reference evidence="1" key="1">
    <citation type="submission" date="2021-01" db="EMBL/GenBank/DDBJ databases">
        <authorList>
            <person name="Sun Q."/>
        </authorList>
    </citation>
    <scope>NUCLEOTIDE SEQUENCE</scope>
    <source>
        <strain evidence="1">YIM B02566</strain>
    </source>
</reference>
<evidence type="ECO:0000313" key="2">
    <source>
        <dbReference type="Proteomes" id="UP000616151"/>
    </source>
</evidence>
<gene>
    <name evidence="1" type="ORF">JHL16_02910</name>
</gene>
<dbReference type="EMBL" id="JAENHL010000004">
    <property type="protein sequence ID" value="MBK1865289.1"/>
    <property type="molecule type" value="Genomic_DNA"/>
</dbReference>
<organism evidence="1 2">
    <name type="scientific">Taklimakanibacter albus</name>
    <dbReference type="NCBI Taxonomy" id="2800327"/>
    <lineage>
        <taxon>Bacteria</taxon>
        <taxon>Pseudomonadati</taxon>
        <taxon>Pseudomonadota</taxon>
        <taxon>Alphaproteobacteria</taxon>
        <taxon>Hyphomicrobiales</taxon>
        <taxon>Aestuariivirgaceae</taxon>
        <taxon>Taklimakanibacter</taxon>
    </lineage>
</organism>